<evidence type="ECO:0000259" key="7">
    <source>
        <dbReference type="Pfam" id="PF00482"/>
    </source>
</evidence>
<evidence type="ECO:0000313" key="9">
    <source>
        <dbReference type="Proteomes" id="UP000000378"/>
    </source>
</evidence>
<gene>
    <name evidence="8" type="ordered locus">Slip_1918</name>
</gene>
<reference evidence="8 9" key="2">
    <citation type="journal article" date="2010" name="Stand. Genomic Sci.">
        <title>Complete genome sequence of Syntrophothermus lipocalidus type strain (TGB-C1).</title>
        <authorList>
            <person name="Djao O.D."/>
            <person name="Zhang X."/>
            <person name="Lucas S."/>
            <person name="Lapidus A."/>
            <person name="Del Rio T.G."/>
            <person name="Nolan M."/>
            <person name="Tice H."/>
            <person name="Cheng J.F."/>
            <person name="Han C."/>
            <person name="Tapia R."/>
            <person name="Goodwin L."/>
            <person name="Pitluck S."/>
            <person name="Liolios K."/>
            <person name="Ivanova N."/>
            <person name="Mavromatis K."/>
            <person name="Mikhailova N."/>
            <person name="Ovchinnikova G."/>
            <person name="Pati A."/>
            <person name="Brambilla E."/>
            <person name="Chen A."/>
            <person name="Palaniappan K."/>
            <person name="Land M."/>
            <person name="Hauser L."/>
            <person name="Chang Y.J."/>
            <person name="Jeffries C.D."/>
            <person name="Rohde M."/>
            <person name="Sikorski J."/>
            <person name="Spring S."/>
            <person name="Goker M."/>
            <person name="Detter J.C."/>
            <person name="Woyke T."/>
            <person name="Bristow J."/>
            <person name="Eisen J.A."/>
            <person name="Markowitz V."/>
            <person name="Hugenholtz P."/>
            <person name="Kyrpides N.C."/>
            <person name="Klenk H.P."/>
        </authorList>
    </citation>
    <scope>NUCLEOTIDE SEQUENCE [LARGE SCALE GENOMIC DNA]</scope>
    <source>
        <strain evidence="9">DSM 12680 / TGB-C1</strain>
    </source>
</reference>
<evidence type="ECO:0000256" key="1">
    <source>
        <dbReference type="ARBA" id="ARBA00004651"/>
    </source>
</evidence>
<feature type="transmembrane region" description="Helical" evidence="6">
    <location>
        <begin position="15"/>
        <end position="37"/>
    </location>
</feature>
<evidence type="ECO:0000256" key="5">
    <source>
        <dbReference type="ARBA" id="ARBA00023136"/>
    </source>
</evidence>
<dbReference type="PANTHER" id="PTHR35007:SF1">
    <property type="entry name" value="PILUS ASSEMBLY PROTEIN"/>
    <property type="match status" value="1"/>
</dbReference>
<feature type="transmembrane region" description="Helical" evidence="6">
    <location>
        <begin position="270"/>
        <end position="290"/>
    </location>
</feature>
<dbReference type="InterPro" id="IPR018076">
    <property type="entry name" value="T2SS_GspF_dom"/>
</dbReference>
<dbReference type="GO" id="GO:0005886">
    <property type="term" value="C:plasma membrane"/>
    <property type="evidence" value="ECO:0007669"/>
    <property type="project" value="UniProtKB-SubCell"/>
</dbReference>
<dbReference type="OrthoDB" id="9803381at2"/>
<dbReference type="Pfam" id="PF00482">
    <property type="entry name" value="T2SSF"/>
    <property type="match status" value="1"/>
</dbReference>
<evidence type="ECO:0000256" key="3">
    <source>
        <dbReference type="ARBA" id="ARBA00022692"/>
    </source>
</evidence>
<comment type="subcellular location">
    <subcellularLocation>
        <location evidence="1">Cell membrane</location>
        <topology evidence="1">Multi-pass membrane protein</topology>
    </subcellularLocation>
</comment>
<feature type="transmembrane region" description="Helical" evidence="6">
    <location>
        <begin position="103"/>
        <end position="121"/>
    </location>
</feature>
<dbReference type="Gene3D" id="1.20.81.30">
    <property type="entry name" value="Type II secretion system (T2SS), domain F"/>
    <property type="match status" value="1"/>
</dbReference>
<evidence type="ECO:0000313" key="8">
    <source>
        <dbReference type="EMBL" id="ADI02671.1"/>
    </source>
</evidence>
<reference evidence="9" key="1">
    <citation type="journal article" date="2010" name="Stand. Genomic Sci.">
        <title>Complete genome sequence of Syntrophothermus lipocalidus type strain (TGB-C1T).</title>
        <authorList>
            <consortium name="US DOE Joint Genome Institute (JGI-PGF)"/>
            <person name="Djao O."/>
            <person name="Zhang X."/>
            <person name="Lucas S."/>
            <person name="Lapidus A."/>
            <person name="Glavina Del Rio T."/>
            <person name="Nolan M."/>
            <person name="Tice H."/>
            <person name="Cheng J."/>
            <person name="Han C."/>
            <person name="Tapia R."/>
            <person name="Goodwin L."/>
            <person name="Pitluck S."/>
            <person name="Liolios K."/>
            <person name="Ivanova N."/>
            <person name="Mavromatis K."/>
            <person name="Mikhailova N."/>
            <person name="Ovchinnikova G."/>
            <person name="Pati A."/>
            <person name="Brambilla E."/>
            <person name="Chen A."/>
            <person name="Palaniappan K."/>
            <person name="Land M."/>
            <person name="Hauser L."/>
            <person name="Chang Y."/>
            <person name="Jeffries C."/>
            <person name="Rohde M."/>
            <person name="Sikorski J."/>
            <person name="Spring S."/>
            <person name="Goker M."/>
            <person name="Detter J."/>
            <person name="Woyke T."/>
            <person name="Bristow J."/>
            <person name="Eisen J."/>
            <person name="Markowitz V."/>
            <person name="Hugenholtz P."/>
            <person name="Kyrpides N."/>
            <person name="Klenk H."/>
        </authorList>
    </citation>
    <scope>NUCLEOTIDE SEQUENCE [LARGE SCALE GENOMIC DNA]</scope>
    <source>
        <strain evidence="9">DSM 12680 / TGB-C1</strain>
    </source>
</reference>
<keyword evidence="5 6" id="KW-0472">Membrane</keyword>
<dbReference type="Proteomes" id="UP000000378">
    <property type="component" value="Chromosome"/>
</dbReference>
<dbReference type="EMBL" id="CP002048">
    <property type="protein sequence ID" value="ADI02671.1"/>
    <property type="molecule type" value="Genomic_DNA"/>
</dbReference>
<protein>
    <submittedName>
        <fullName evidence="8">Type II secretion system F domain protein</fullName>
    </submittedName>
</protein>
<keyword evidence="9" id="KW-1185">Reference proteome</keyword>
<evidence type="ECO:0000256" key="6">
    <source>
        <dbReference type="SAM" id="Phobius"/>
    </source>
</evidence>
<accession>D7CPN6</accession>
<dbReference type="KEGG" id="slp:Slip_1918"/>
<keyword evidence="3 6" id="KW-0812">Transmembrane</keyword>
<feature type="transmembrane region" description="Helical" evidence="6">
    <location>
        <begin position="302"/>
        <end position="321"/>
    </location>
</feature>
<keyword evidence="4 6" id="KW-1133">Transmembrane helix</keyword>
<dbReference type="STRING" id="643648.Slip_1918"/>
<feature type="domain" description="Type II secretion system protein GspF" evidence="7">
    <location>
        <begin position="165"/>
        <end position="287"/>
    </location>
</feature>
<evidence type="ECO:0000256" key="2">
    <source>
        <dbReference type="ARBA" id="ARBA00022475"/>
    </source>
</evidence>
<proteinExistence type="predicted"/>
<sequence>MILEMDCARVGGGKMGFVLVMVFFTAMFFTLALVRLLDRKSEVKDRLERYIAGNAENEKKEKSTPALKAGFERMASVFASRSYTEKIQVELLQAGLPLKGEEFITLWVLLATAIPAMTWLVTRNWPLAILVLLLAVFGPRFYLQHKKGERLKTFNQQLGDALVIMANALRAGFGFQQAMETVRRELPPPISTEFEWTLREIQLGSTTEESLLNLCERVKSDDLDMVVTAVLIQRQVGGNLAQILDNISRTIRDRTRIKGEIRTLTAQGRLSGIIIGLLPIALLFILLILNPGYMTPFLQNPLGLYLLSGAAVSELAGLYVIKKIVDIDV</sequence>
<feature type="transmembrane region" description="Helical" evidence="6">
    <location>
        <begin position="127"/>
        <end position="143"/>
    </location>
</feature>
<dbReference type="AlphaFoldDB" id="D7CPN6"/>
<dbReference type="HOGENOM" id="CLU_064305_0_0_9"/>
<evidence type="ECO:0000256" key="4">
    <source>
        <dbReference type="ARBA" id="ARBA00022989"/>
    </source>
</evidence>
<dbReference type="PANTHER" id="PTHR35007">
    <property type="entry name" value="INTEGRAL MEMBRANE PROTEIN-RELATED"/>
    <property type="match status" value="1"/>
</dbReference>
<keyword evidence="2" id="KW-1003">Cell membrane</keyword>
<dbReference type="InterPro" id="IPR042094">
    <property type="entry name" value="T2SS_GspF_sf"/>
</dbReference>
<name>D7CPN6_SYNLT</name>
<organism evidence="8 9">
    <name type="scientific">Syntrophothermus lipocalidus (strain DSM 12680 / TGB-C1)</name>
    <dbReference type="NCBI Taxonomy" id="643648"/>
    <lineage>
        <taxon>Bacteria</taxon>
        <taxon>Bacillati</taxon>
        <taxon>Bacillota</taxon>
        <taxon>Clostridia</taxon>
        <taxon>Eubacteriales</taxon>
        <taxon>Syntrophomonadaceae</taxon>
        <taxon>Syntrophothermus</taxon>
    </lineage>
</organism>
<dbReference type="eggNOG" id="COG4965">
    <property type="taxonomic scope" value="Bacteria"/>
</dbReference>